<organism evidence="2 3">
    <name type="scientific">Ruminiclostridium sufflavum DSM 19573</name>
    <dbReference type="NCBI Taxonomy" id="1121337"/>
    <lineage>
        <taxon>Bacteria</taxon>
        <taxon>Bacillati</taxon>
        <taxon>Bacillota</taxon>
        <taxon>Clostridia</taxon>
        <taxon>Eubacteriales</taxon>
        <taxon>Oscillospiraceae</taxon>
        <taxon>Ruminiclostridium</taxon>
    </lineage>
</organism>
<dbReference type="NCBIfam" id="TIGR02856">
    <property type="entry name" value="spore_yqfC"/>
    <property type="match status" value="1"/>
</dbReference>
<proteinExistence type="predicted"/>
<evidence type="ECO:0000313" key="2">
    <source>
        <dbReference type="EMBL" id="PYG88553.1"/>
    </source>
</evidence>
<name>A0A318XLQ3_9FIRM</name>
<evidence type="ECO:0000256" key="1">
    <source>
        <dbReference type="SAM" id="MobiDB-lite"/>
    </source>
</evidence>
<dbReference type="Pfam" id="PF07873">
    <property type="entry name" value="YabP"/>
    <property type="match status" value="1"/>
</dbReference>
<dbReference type="InterPro" id="IPR022476">
    <property type="entry name" value="Spore_YabP/YqfC"/>
</dbReference>
<protein>
    <submittedName>
        <fullName evidence="2">Sporulation protein YqfC</fullName>
    </submittedName>
</protein>
<keyword evidence="3" id="KW-1185">Reference proteome</keyword>
<dbReference type="InterPro" id="IPR022477">
    <property type="entry name" value="Spore_YqfC"/>
</dbReference>
<gene>
    <name evidence="2" type="ORF">LY28_01404</name>
</gene>
<reference evidence="2 3" key="1">
    <citation type="submission" date="2018-06" db="EMBL/GenBank/DDBJ databases">
        <title>Genomic Encyclopedia of Type Strains, Phase I: the one thousand microbial genomes (KMG-I) project.</title>
        <authorList>
            <person name="Kyrpides N."/>
        </authorList>
    </citation>
    <scope>NUCLEOTIDE SEQUENCE [LARGE SCALE GENOMIC DNA]</scope>
    <source>
        <strain evidence="2 3">DSM 19573</strain>
    </source>
</reference>
<accession>A0A318XLQ3</accession>
<dbReference type="AlphaFoldDB" id="A0A318XLQ3"/>
<comment type="caution">
    <text evidence="2">The sequence shown here is derived from an EMBL/GenBank/DDBJ whole genome shotgun (WGS) entry which is preliminary data.</text>
</comment>
<dbReference type="Proteomes" id="UP000248132">
    <property type="component" value="Unassembled WGS sequence"/>
</dbReference>
<sequence length="118" mass="13791">MAWRLDAKRQKNEKISKSKQKLEKNIKPDTKIRLREKFTEMLELPKEIVLDMPKLTMLGNGDLIIENYKGIVEYDEDILRVNTTSGIIKVNGEDVYIKEITPESIMIYGNIFSLEFLK</sequence>
<dbReference type="EMBL" id="QKMR01000006">
    <property type="protein sequence ID" value="PYG88553.1"/>
    <property type="molecule type" value="Genomic_DNA"/>
</dbReference>
<feature type="region of interest" description="Disordered" evidence="1">
    <location>
        <begin position="1"/>
        <end position="22"/>
    </location>
</feature>
<evidence type="ECO:0000313" key="3">
    <source>
        <dbReference type="Proteomes" id="UP000248132"/>
    </source>
</evidence>